<dbReference type="SUPFAM" id="SSF46894">
    <property type="entry name" value="C-terminal effector domain of the bipartite response regulators"/>
    <property type="match status" value="1"/>
</dbReference>
<dbReference type="GO" id="GO:0003677">
    <property type="term" value="F:DNA binding"/>
    <property type="evidence" value="ECO:0007669"/>
    <property type="project" value="InterPro"/>
</dbReference>
<dbReference type="SMART" id="SM00421">
    <property type="entry name" value="HTH_LUXR"/>
    <property type="match status" value="1"/>
</dbReference>
<dbReference type="InterPro" id="IPR016032">
    <property type="entry name" value="Sig_transdc_resp-reg_C-effctor"/>
</dbReference>
<comment type="caution">
    <text evidence="2">The sequence shown here is derived from an EMBL/GenBank/DDBJ whole genome shotgun (WGS) entry which is preliminary data.</text>
</comment>
<sequence length="378" mass="40336">MAPPPSPPLPPGHDLSALLARLYRGIGEDPPWQDFLADLARWMGAAYATLIITAPGRHRPATFVTPGANPAFSAAYAEQLFADDPFRGLPDGAVVSYAEFMAGLPSGSYPDYRRAMAEVGFDVVLGVDLHFGGSGLRVRADDGRYEARLRVSRHRRQPDFSAGDRAQLALLVPHLRIAVGLYERLQFAGAQHGLFHSAAQGLGIALVVLDRNRRIVSCNALAEQILAEDESLHRSAEGIRFDEPEHQRVVNGMLAGAVPPTPLPRFRVERPVHGDLVVTPRPLDLRAIHAGTGALALFLSRPEPAASADQEAIRTLLGLTAAEARLAVALGGGHNLVSAAAALGIAHNTAKVQLRAIFAKTGVRRQAQLVALLASLNG</sequence>
<keyword evidence="3" id="KW-1185">Reference proteome</keyword>
<reference evidence="2 3" key="1">
    <citation type="submission" date="2020-08" db="EMBL/GenBank/DDBJ databases">
        <title>The genome sequence of Novosphingobium flavum 4Y4.</title>
        <authorList>
            <person name="Liu Y."/>
        </authorList>
    </citation>
    <scope>NUCLEOTIDE SEQUENCE [LARGE SCALE GENOMIC DNA]</scope>
    <source>
        <strain evidence="2 3">4Y4</strain>
    </source>
</reference>
<dbReference type="Proteomes" id="UP000520156">
    <property type="component" value="Unassembled WGS sequence"/>
</dbReference>
<organism evidence="2 3">
    <name type="scientific">Novosphingobium aerophilum</name>
    <dbReference type="NCBI Taxonomy" id="2839843"/>
    <lineage>
        <taxon>Bacteria</taxon>
        <taxon>Pseudomonadati</taxon>
        <taxon>Pseudomonadota</taxon>
        <taxon>Alphaproteobacteria</taxon>
        <taxon>Sphingomonadales</taxon>
        <taxon>Sphingomonadaceae</taxon>
        <taxon>Novosphingobium</taxon>
    </lineage>
</organism>
<dbReference type="InterPro" id="IPR000792">
    <property type="entry name" value="Tscrpt_reg_LuxR_C"/>
</dbReference>
<evidence type="ECO:0000313" key="3">
    <source>
        <dbReference type="Proteomes" id="UP000520156"/>
    </source>
</evidence>
<dbReference type="GO" id="GO:0006355">
    <property type="term" value="P:regulation of DNA-templated transcription"/>
    <property type="evidence" value="ECO:0007669"/>
    <property type="project" value="InterPro"/>
</dbReference>
<dbReference type="RefSeq" id="WP_185681552.1">
    <property type="nucleotide sequence ID" value="NZ_JACLAU010000001.1"/>
</dbReference>
<evidence type="ECO:0000313" key="2">
    <source>
        <dbReference type="EMBL" id="MBC2650124.1"/>
    </source>
</evidence>
<dbReference type="InterPro" id="IPR036388">
    <property type="entry name" value="WH-like_DNA-bd_sf"/>
</dbReference>
<accession>A0A7X1F4J6</accession>
<evidence type="ECO:0000259" key="1">
    <source>
        <dbReference type="SMART" id="SM00421"/>
    </source>
</evidence>
<dbReference type="Gene3D" id="1.10.10.10">
    <property type="entry name" value="Winged helix-like DNA-binding domain superfamily/Winged helix DNA-binding domain"/>
    <property type="match status" value="1"/>
</dbReference>
<proteinExistence type="predicted"/>
<protein>
    <submittedName>
        <fullName evidence="2">Helix-turn-helix transcriptional regulator</fullName>
    </submittedName>
</protein>
<feature type="domain" description="HTH luxR-type" evidence="1">
    <location>
        <begin position="316"/>
        <end position="373"/>
    </location>
</feature>
<name>A0A7X1F4J6_9SPHN</name>
<dbReference type="AlphaFoldDB" id="A0A7X1F4J6"/>
<gene>
    <name evidence="2" type="ORF">H7F49_00230</name>
</gene>
<dbReference type="EMBL" id="JACLAU010000001">
    <property type="protein sequence ID" value="MBC2650124.1"/>
    <property type="molecule type" value="Genomic_DNA"/>
</dbReference>